<dbReference type="InterPro" id="IPR050367">
    <property type="entry name" value="APC_superfamily"/>
</dbReference>
<keyword evidence="5 6" id="KW-0472">Membrane</keyword>
<feature type="transmembrane region" description="Helical" evidence="6">
    <location>
        <begin position="109"/>
        <end position="127"/>
    </location>
</feature>
<dbReference type="KEGG" id="ggr:HKW67_19635"/>
<organism evidence="7 8">
    <name type="scientific">Gemmatimonas groenlandica</name>
    <dbReference type="NCBI Taxonomy" id="2732249"/>
    <lineage>
        <taxon>Bacteria</taxon>
        <taxon>Pseudomonadati</taxon>
        <taxon>Gemmatimonadota</taxon>
        <taxon>Gemmatimonadia</taxon>
        <taxon>Gemmatimonadales</taxon>
        <taxon>Gemmatimonadaceae</taxon>
        <taxon>Gemmatimonas</taxon>
    </lineage>
</organism>
<feature type="transmembrane region" description="Helical" evidence="6">
    <location>
        <begin position="384"/>
        <end position="405"/>
    </location>
</feature>
<feature type="transmembrane region" description="Helical" evidence="6">
    <location>
        <begin position="229"/>
        <end position="249"/>
    </location>
</feature>
<sequence>MTDTSPESGALRRVLGPGTLALIFANGTIGAGIFAVPGLVAATLGSATALGYAVCAVLVMLIFLCFAEVGSRVHDSGGAYAYVETAFGPFAGFIAANLMWFGFAACSDAALADVLVSALATAAPILVQPVPRAVALIALFAFMAGVNIVGVKTGARLVVALTVLKLLPLLLLLVVGIPHINLSHIIPASMPSASTLGSGVLLLMFAFVGGEASLSASGELRNPSRTVPLGLLMGVATVVGLYFGLQLVAEGVLGADLPRQTVTPLAAAAEQLMGPWGRTMLLGAVSLSIFANVNGDLLVSPRCLYAAAKDGLLPAPLAKVHPRYDTPYVAILVFASVACALAVLGAFRSLAILGTSSVLLVDVAVCLAVLRLRQRGVQTADTPFVIPGGPLVPILGAAVCVWVLTNLSREELLGLSALVFFSGGLYLRVLRARQFKAARAARSV</sequence>
<feature type="transmembrane region" description="Helical" evidence="6">
    <location>
        <begin position="49"/>
        <end position="67"/>
    </location>
</feature>
<feature type="transmembrane region" description="Helical" evidence="6">
    <location>
        <begin position="411"/>
        <end position="429"/>
    </location>
</feature>
<dbReference type="PIRSF" id="PIRSF006060">
    <property type="entry name" value="AA_transporter"/>
    <property type="match status" value="1"/>
</dbReference>
<evidence type="ECO:0000256" key="1">
    <source>
        <dbReference type="ARBA" id="ARBA00004651"/>
    </source>
</evidence>
<dbReference type="AlphaFoldDB" id="A0A6M4ISF0"/>
<dbReference type="Gene3D" id="1.20.1740.10">
    <property type="entry name" value="Amino acid/polyamine transporter I"/>
    <property type="match status" value="1"/>
</dbReference>
<proteinExistence type="predicted"/>
<keyword evidence="2" id="KW-1003">Cell membrane</keyword>
<feature type="transmembrane region" description="Helical" evidence="6">
    <location>
        <begin position="20"/>
        <end position="43"/>
    </location>
</feature>
<protein>
    <submittedName>
        <fullName evidence="7">Amino acid permease</fullName>
    </submittedName>
</protein>
<dbReference type="Proteomes" id="UP000500938">
    <property type="component" value="Chromosome"/>
</dbReference>
<keyword evidence="4 6" id="KW-1133">Transmembrane helix</keyword>
<dbReference type="EMBL" id="CP053085">
    <property type="protein sequence ID" value="QJR37570.1"/>
    <property type="molecule type" value="Genomic_DNA"/>
</dbReference>
<feature type="transmembrane region" description="Helical" evidence="6">
    <location>
        <begin position="134"/>
        <end position="151"/>
    </location>
</feature>
<evidence type="ECO:0000313" key="7">
    <source>
        <dbReference type="EMBL" id="QJR37570.1"/>
    </source>
</evidence>
<dbReference type="InterPro" id="IPR002293">
    <property type="entry name" value="AA/rel_permease1"/>
</dbReference>
<dbReference type="Pfam" id="PF13520">
    <property type="entry name" value="AA_permease_2"/>
    <property type="match status" value="1"/>
</dbReference>
<feature type="transmembrane region" description="Helical" evidence="6">
    <location>
        <begin position="189"/>
        <end position="209"/>
    </location>
</feature>
<evidence type="ECO:0000256" key="4">
    <source>
        <dbReference type="ARBA" id="ARBA00022989"/>
    </source>
</evidence>
<feature type="transmembrane region" description="Helical" evidence="6">
    <location>
        <begin position="353"/>
        <end position="372"/>
    </location>
</feature>
<feature type="transmembrane region" description="Helical" evidence="6">
    <location>
        <begin position="157"/>
        <end position="177"/>
    </location>
</feature>
<gene>
    <name evidence="7" type="ORF">HKW67_19635</name>
</gene>
<feature type="transmembrane region" description="Helical" evidence="6">
    <location>
        <begin position="79"/>
        <end position="103"/>
    </location>
</feature>
<dbReference type="RefSeq" id="WP_171227005.1">
    <property type="nucleotide sequence ID" value="NZ_CP053085.1"/>
</dbReference>
<dbReference type="PANTHER" id="PTHR42770">
    <property type="entry name" value="AMINO ACID TRANSPORTER-RELATED"/>
    <property type="match status" value="1"/>
</dbReference>
<name>A0A6M4ISF0_9BACT</name>
<evidence type="ECO:0000256" key="6">
    <source>
        <dbReference type="SAM" id="Phobius"/>
    </source>
</evidence>
<evidence type="ECO:0000256" key="5">
    <source>
        <dbReference type="ARBA" id="ARBA00023136"/>
    </source>
</evidence>
<accession>A0A6M4ISF0</accession>
<dbReference type="GO" id="GO:0005886">
    <property type="term" value="C:plasma membrane"/>
    <property type="evidence" value="ECO:0007669"/>
    <property type="project" value="UniProtKB-SubCell"/>
</dbReference>
<feature type="transmembrane region" description="Helical" evidence="6">
    <location>
        <begin position="328"/>
        <end position="347"/>
    </location>
</feature>
<keyword evidence="8" id="KW-1185">Reference proteome</keyword>
<comment type="subcellular location">
    <subcellularLocation>
        <location evidence="1">Cell membrane</location>
        <topology evidence="1">Multi-pass membrane protein</topology>
    </subcellularLocation>
</comment>
<evidence type="ECO:0000256" key="2">
    <source>
        <dbReference type="ARBA" id="ARBA00022475"/>
    </source>
</evidence>
<dbReference type="GO" id="GO:0022857">
    <property type="term" value="F:transmembrane transporter activity"/>
    <property type="evidence" value="ECO:0007669"/>
    <property type="project" value="InterPro"/>
</dbReference>
<evidence type="ECO:0000313" key="8">
    <source>
        <dbReference type="Proteomes" id="UP000500938"/>
    </source>
</evidence>
<keyword evidence="3 6" id="KW-0812">Transmembrane</keyword>
<reference evidence="7 8" key="1">
    <citation type="submission" date="2020-05" db="EMBL/GenBank/DDBJ databases">
        <title>Complete genome sequence of Gemmatimonas greenlandica TET16.</title>
        <authorList>
            <person name="Zeng Y."/>
        </authorList>
    </citation>
    <scope>NUCLEOTIDE SEQUENCE [LARGE SCALE GENOMIC DNA]</scope>
    <source>
        <strain evidence="7 8">TET16</strain>
    </source>
</reference>
<evidence type="ECO:0000256" key="3">
    <source>
        <dbReference type="ARBA" id="ARBA00022692"/>
    </source>
</evidence>
<dbReference type="PANTHER" id="PTHR42770:SF7">
    <property type="entry name" value="MEMBRANE PROTEIN"/>
    <property type="match status" value="1"/>
</dbReference>